<dbReference type="Pfam" id="PF00561">
    <property type="entry name" value="Abhydrolase_1"/>
    <property type="match status" value="1"/>
</dbReference>
<dbReference type="InterPro" id="IPR000073">
    <property type="entry name" value="AB_hydrolase_1"/>
</dbReference>
<dbReference type="Gene3D" id="3.40.50.1820">
    <property type="entry name" value="alpha/beta hydrolase"/>
    <property type="match status" value="1"/>
</dbReference>
<dbReference type="SUPFAM" id="SSF53474">
    <property type="entry name" value="alpha/beta-Hydrolases"/>
    <property type="match status" value="1"/>
</dbReference>
<dbReference type="InterPro" id="IPR050266">
    <property type="entry name" value="AB_hydrolase_sf"/>
</dbReference>
<evidence type="ECO:0000313" key="5">
    <source>
        <dbReference type="Proteomes" id="UP000325273"/>
    </source>
</evidence>
<accession>A0A5B0GN92</accession>
<dbReference type="Proteomes" id="UP000325273">
    <property type="component" value="Unassembled WGS sequence"/>
</dbReference>
<keyword evidence="2" id="KW-0732">Signal</keyword>
<dbReference type="AlphaFoldDB" id="A0A5B0GN92"/>
<organism evidence="4 5">
    <name type="scientific">Paraburkholderia panacisoli</name>
    <dbReference type="NCBI Taxonomy" id="2603818"/>
    <lineage>
        <taxon>Bacteria</taxon>
        <taxon>Pseudomonadati</taxon>
        <taxon>Pseudomonadota</taxon>
        <taxon>Betaproteobacteria</taxon>
        <taxon>Burkholderiales</taxon>
        <taxon>Burkholderiaceae</taxon>
        <taxon>Paraburkholderia</taxon>
    </lineage>
</organism>
<comment type="caution">
    <text evidence="4">The sequence shown here is derived from an EMBL/GenBank/DDBJ whole genome shotgun (WGS) entry which is preliminary data.</text>
</comment>
<dbReference type="GO" id="GO:0016787">
    <property type="term" value="F:hydrolase activity"/>
    <property type="evidence" value="ECO:0007669"/>
    <property type="project" value="UniProtKB-KW"/>
</dbReference>
<dbReference type="PANTHER" id="PTHR43798">
    <property type="entry name" value="MONOACYLGLYCEROL LIPASE"/>
    <property type="match status" value="1"/>
</dbReference>
<evidence type="ECO:0000313" key="4">
    <source>
        <dbReference type="EMBL" id="KAA1004315.1"/>
    </source>
</evidence>
<evidence type="ECO:0000259" key="3">
    <source>
        <dbReference type="Pfam" id="PF00561"/>
    </source>
</evidence>
<proteinExistence type="predicted"/>
<dbReference type="InterPro" id="IPR000639">
    <property type="entry name" value="Epox_hydrolase-like"/>
</dbReference>
<dbReference type="GO" id="GO:0016020">
    <property type="term" value="C:membrane"/>
    <property type="evidence" value="ECO:0007669"/>
    <property type="project" value="TreeGrafter"/>
</dbReference>
<protein>
    <submittedName>
        <fullName evidence="4">Alpha/beta hydrolase</fullName>
    </submittedName>
</protein>
<dbReference type="InterPro" id="IPR029058">
    <property type="entry name" value="AB_hydrolase_fold"/>
</dbReference>
<dbReference type="PRINTS" id="PR00412">
    <property type="entry name" value="EPOXHYDRLASE"/>
</dbReference>
<name>A0A5B0GN92_9BURK</name>
<feature type="chain" id="PRO_5023125263" evidence="2">
    <location>
        <begin position="20"/>
        <end position="350"/>
    </location>
</feature>
<keyword evidence="4" id="KW-0378">Hydrolase</keyword>
<gene>
    <name evidence="4" type="ORF">FVF58_32390</name>
</gene>
<evidence type="ECO:0000256" key="2">
    <source>
        <dbReference type="SAM" id="SignalP"/>
    </source>
</evidence>
<dbReference type="RefSeq" id="WP_149673834.1">
    <property type="nucleotide sequence ID" value="NZ_VTUZ01000028.1"/>
</dbReference>
<feature type="signal peptide" evidence="2">
    <location>
        <begin position="1"/>
        <end position="19"/>
    </location>
</feature>
<sequence>MRRSFNKVAVPTKTLGAFAAAATAAAISALWVEHRARKAERDNPPVGRFVEVDGVPLHYVDKGTGPAVVLLHGNAVLLQDFIASGLIDRLAERYRVIAFDRPGYGYSGRPRDRLWTATAQAALIRQALVQIGVDQPVVLGHSWGTLVALGMAADGAADLRGLVLVSGYYYPTARADAALAAPAALPIVGDVLRYTVSPLTGRLLLKRTVEAMFSPLPTPADFFNFVSREMILRPVQIKAEAEDAAFMIPAAARFSALYPDLKMPVSIFAGVDDKVIDPQANSVRLHREITHSTLVIARGAGHMVHYAVPAEIVEAIDLMSAGHSVETGDSNAAIDETSAAERFPVTPAEA</sequence>
<evidence type="ECO:0000256" key="1">
    <source>
        <dbReference type="SAM" id="MobiDB-lite"/>
    </source>
</evidence>
<reference evidence="4 5" key="1">
    <citation type="submission" date="2019-08" db="EMBL/GenBank/DDBJ databases">
        <title>Paraburkholderia sp. DCY113.</title>
        <authorList>
            <person name="Kang J."/>
        </authorList>
    </citation>
    <scope>NUCLEOTIDE SEQUENCE [LARGE SCALE GENOMIC DNA]</scope>
    <source>
        <strain evidence="4 5">DCY113</strain>
    </source>
</reference>
<dbReference type="PANTHER" id="PTHR43798:SF24">
    <property type="entry name" value="CIS-3-ALKYL-4-ALKYLOXETAN-2-ONE DECARBOXYLASE"/>
    <property type="match status" value="1"/>
</dbReference>
<dbReference type="PRINTS" id="PR00111">
    <property type="entry name" value="ABHYDROLASE"/>
</dbReference>
<feature type="region of interest" description="Disordered" evidence="1">
    <location>
        <begin position="327"/>
        <end position="350"/>
    </location>
</feature>
<feature type="domain" description="AB hydrolase-1" evidence="3">
    <location>
        <begin position="66"/>
        <end position="306"/>
    </location>
</feature>
<dbReference type="EMBL" id="VTUZ01000028">
    <property type="protein sequence ID" value="KAA1004315.1"/>
    <property type="molecule type" value="Genomic_DNA"/>
</dbReference>
<keyword evidence="5" id="KW-1185">Reference proteome</keyword>